<proteinExistence type="predicted"/>
<comment type="caution">
    <text evidence="2">The sequence shown here is derived from an EMBL/GenBank/DDBJ whole genome shotgun (WGS) entry which is preliminary data.</text>
</comment>
<dbReference type="Proteomes" id="UP000182842">
    <property type="component" value="Unassembled WGS sequence"/>
</dbReference>
<reference evidence="2 3" key="1">
    <citation type="submission" date="2016-10" db="EMBL/GenBank/DDBJ databases">
        <authorList>
            <person name="Varghese N."/>
            <person name="Submissions S."/>
        </authorList>
    </citation>
    <scope>NUCLEOTIDE SEQUENCE [LARGE SCALE GENOMIC DNA]</scope>
    <source>
        <strain evidence="2 3">DSM 20219</strain>
    </source>
</reference>
<protein>
    <recommendedName>
        <fullName evidence="4">HTH cro/C1-type domain-containing protein</fullName>
    </recommendedName>
</protein>
<name>A0AA45ZP62_BIFLN</name>
<evidence type="ECO:0000256" key="1">
    <source>
        <dbReference type="SAM" id="MobiDB-lite"/>
    </source>
</evidence>
<feature type="region of interest" description="Disordered" evidence="1">
    <location>
        <begin position="1"/>
        <end position="30"/>
    </location>
</feature>
<evidence type="ECO:0000313" key="3">
    <source>
        <dbReference type="Proteomes" id="UP000182842"/>
    </source>
</evidence>
<dbReference type="GeneID" id="69578113"/>
<dbReference type="RefSeq" id="WP_013582596.1">
    <property type="nucleotide sequence ID" value="NZ_FNRW01000002.1"/>
</dbReference>
<sequence>MDYSEFDALPSKTDEISISEEPSHDGIRDMPSLEKAGEIISARITEIGRTPSEIADRSGVSESIVTDMAERGIVPLEAALRVFATLGVKPYRVPPEYLEA</sequence>
<gene>
    <name evidence="2" type="ORF">SAMN04489748_0889</name>
</gene>
<organism evidence="2 3">
    <name type="scientific">Bifidobacterium longum</name>
    <dbReference type="NCBI Taxonomy" id="216816"/>
    <lineage>
        <taxon>Bacteria</taxon>
        <taxon>Bacillati</taxon>
        <taxon>Actinomycetota</taxon>
        <taxon>Actinomycetes</taxon>
        <taxon>Bifidobacteriales</taxon>
        <taxon>Bifidobacteriaceae</taxon>
        <taxon>Bifidobacterium</taxon>
    </lineage>
</organism>
<dbReference type="AlphaFoldDB" id="A0AA45ZP62"/>
<evidence type="ECO:0008006" key="4">
    <source>
        <dbReference type="Google" id="ProtNLM"/>
    </source>
</evidence>
<evidence type="ECO:0000313" key="2">
    <source>
        <dbReference type="EMBL" id="SEB39377.1"/>
    </source>
</evidence>
<dbReference type="EMBL" id="FNRW01000002">
    <property type="protein sequence ID" value="SEB39377.1"/>
    <property type="molecule type" value="Genomic_DNA"/>
</dbReference>
<feature type="compositionally biased region" description="Basic and acidic residues" evidence="1">
    <location>
        <begin position="21"/>
        <end position="30"/>
    </location>
</feature>
<accession>A0AA45ZP62</accession>